<dbReference type="HOGENOM" id="CLU_2502678_0_0_1"/>
<dbReference type="GeneID" id="17312122"/>
<evidence type="ECO:0000313" key="1">
    <source>
        <dbReference type="EMBL" id="EKX55410.1"/>
    </source>
</evidence>
<sequence>MEEQSNIAPQRRTLVIRVLDDFRCDEQHPDASKKKMKKRIGTFLLNVLSESNPRCQRASMLSGNECLQCILEKRSQINAGVLKTVR</sequence>
<dbReference type="PaxDb" id="55529-EKX55410"/>
<dbReference type="KEGG" id="gtt:GUITHDRAFT_99188"/>
<organism evidence="1">
    <name type="scientific">Guillardia theta (strain CCMP2712)</name>
    <name type="common">Cryptophyte</name>
    <dbReference type="NCBI Taxonomy" id="905079"/>
    <lineage>
        <taxon>Eukaryota</taxon>
        <taxon>Cryptophyceae</taxon>
        <taxon>Pyrenomonadales</taxon>
        <taxon>Geminigeraceae</taxon>
        <taxon>Guillardia</taxon>
    </lineage>
</organism>
<protein>
    <submittedName>
        <fullName evidence="1 2">Uncharacterized protein</fullName>
    </submittedName>
</protein>
<reference evidence="3" key="2">
    <citation type="submission" date="2012-11" db="EMBL/GenBank/DDBJ databases">
        <authorList>
            <person name="Kuo A."/>
            <person name="Curtis B.A."/>
            <person name="Tanifuji G."/>
            <person name="Burki F."/>
            <person name="Gruber A."/>
            <person name="Irimia M."/>
            <person name="Maruyama S."/>
            <person name="Arias M.C."/>
            <person name="Ball S.G."/>
            <person name="Gile G.H."/>
            <person name="Hirakawa Y."/>
            <person name="Hopkins J.F."/>
            <person name="Rensing S.A."/>
            <person name="Schmutz J."/>
            <person name="Symeonidi A."/>
            <person name="Elias M."/>
            <person name="Eveleigh R.J."/>
            <person name="Herman E.K."/>
            <person name="Klute M.J."/>
            <person name="Nakayama T."/>
            <person name="Obornik M."/>
            <person name="Reyes-Prieto A."/>
            <person name="Armbrust E.V."/>
            <person name="Aves S.J."/>
            <person name="Beiko R.G."/>
            <person name="Coutinho P."/>
            <person name="Dacks J.B."/>
            <person name="Durnford D.G."/>
            <person name="Fast N.M."/>
            <person name="Green B.R."/>
            <person name="Grisdale C."/>
            <person name="Hempe F."/>
            <person name="Henrissat B."/>
            <person name="Hoppner M.P."/>
            <person name="Ishida K.-I."/>
            <person name="Kim E."/>
            <person name="Koreny L."/>
            <person name="Kroth P.G."/>
            <person name="Liu Y."/>
            <person name="Malik S.-B."/>
            <person name="Maier U.G."/>
            <person name="McRose D."/>
            <person name="Mock T."/>
            <person name="Neilson J.A."/>
            <person name="Onodera N.T."/>
            <person name="Poole A.M."/>
            <person name="Pritham E.J."/>
            <person name="Richards T.A."/>
            <person name="Rocap G."/>
            <person name="Roy S.W."/>
            <person name="Sarai C."/>
            <person name="Schaack S."/>
            <person name="Shirato S."/>
            <person name="Slamovits C.H."/>
            <person name="Spencer D.F."/>
            <person name="Suzuki S."/>
            <person name="Worden A.Z."/>
            <person name="Zauner S."/>
            <person name="Barry K."/>
            <person name="Bell C."/>
            <person name="Bharti A.K."/>
            <person name="Crow J.A."/>
            <person name="Grimwood J."/>
            <person name="Kramer R."/>
            <person name="Lindquist E."/>
            <person name="Lucas S."/>
            <person name="Salamov A."/>
            <person name="McFadden G.I."/>
            <person name="Lane C.E."/>
            <person name="Keeling P.J."/>
            <person name="Gray M.W."/>
            <person name="Grigoriev I.V."/>
            <person name="Archibald J.M."/>
        </authorList>
    </citation>
    <scope>NUCLEOTIDE SEQUENCE</scope>
    <source>
        <strain evidence="3">CCMP2712</strain>
    </source>
</reference>
<keyword evidence="3" id="KW-1185">Reference proteome</keyword>
<gene>
    <name evidence="1" type="ORF">GUITHDRAFT_99188</name>
</gene>
<evidence type="ECO:0000313" key="2">
    <source>
        <dbReference type="EnsemblProtists" id="EKX55410"/>
    </source>
</evidence>
<dbReference type="Proteomes" id="UP000011087">
    <property type="component" value="Unassembled WGS sequence"/>
</dbReference>
<accession>L1K4M2</accession>
<dbReference type="EnsemblProtists" id="EKX55410">
    <property type="protein sequence ID" value="EKX55410"/>
    <property type="gene ID" value="GUITHDRAFT_99188"/>
</dbReference>
<proteinExistence type="predicted"/>
<dbReference type="AlphaFoldDB" id="L1K4M2"/>
<dbReference type="RefSeq" id="XP_005842390.1">
    <property type="nucleotide sequence ID" value="XM_005842333.1"/>
</dbReference>
<reference evidence="1 3" key="1">
    <citation type="journal article" date="2012" name="Nature">
        <title>Algal genomes reveal evolutionary mosaicism and the fate of nucleomorphs.</title>
        <authorList>
            <consortium name="DOE Joint Genome Institute"/>
            <person name="Curtis B.A."/>
            <person name="Tanifuji G."/>
            <person name="Burki F."/>
            <person name="Gruber A."/>
            <person name="Irimia M."/>
            <person name="Maruyama S."/>
            <person name="Arias M.C."/>
            <person name="Ball S.G."/>
            <person name="Gile G.H."/>
            <person name="Hirakawa Y."/>
            <person name="Hopkins J.F."/>
            <person name="Kuo A."/>
            <person name="Rensing S.A."/>
            <person name="Schmutz J."/>
            <person name="Symeonidi A."/>
            <person name="Elias M."/>
            <person name="Eveleigh R.J."/>
            <person name="Herman E.K."/>
            <person name="Klute M.J."/>
            <person name="Nakayama T."/>
            <person name="Obornik M."/>
            <person name="Reyes-Prieto A."/>
            <person name="Armbrust E.V."/>
            <person name="Aves S.J."/>
            <person name="Beiko R.G."/>
            <person name="Coutinho P."/>
            <person name="Dacks J.B."/>
            <person name="Durnford D.G."/>
            <person name="Fast N.M."/>
            <person name="Green B.R."/>
            <person name="Grisdale C.J."/>
            <person name="Hempel F."/>
            <person name="Henrissat B."/>
            <person name="Hoppner M.P."/>
            <person name="Ishida K."/>
            <person name="Kim E."/>
            <person name="Koreny L."/>
            <person name="Kroth P.G."/>
            <person name="Liu Y."/>
            <person name="Malik S.B."/>
            <person name="Maier U.G."/>
            <person name="McRose D."/>
            <person name="Mock T."/>
            <person name="Neilson J.A."/>
            <person name="Onodera N.T."/>
            <person name="Poole A.M."/>
            <person name="Pritham E.J."/>
            <person name="Richards T.A."/>
            <person name="Rocap G."/>
            <person name="Roy S.W."/>
            <person name="Sarai C."/>
            <person name="Schaack S."/>
            <person name="Shirato S."/>
            <person name="Slamovits C.H."/>
            <person name="Spencer D.F."/>
            <person name="Suzuki S."/>
            <person name="Worden A.Z."/>
            <person name="Zauner S."/>
            <person name="Barry K."/>
            <person name="Bell C."/>
            <person name="Bharti A.K."/>
            <person name="Crow J.A."/>
            <person name="Grimwood J."/>
            <person name="Kramer R."/>
            <person name="Lindquist E."/>
            <person name="Lucas S."/>
            <person name="Salamov A."/>
            <person name="McFadden G.I."/>
            <person name="Lane C.E."/>
            <person name="Keeling P.J."/>
            <person name="Gray M.W."/>
            <person name="Grigoriev I.V."/>
            <person name="Archibald J.M."/>
        </authorList>
    </citation>
    <scope>NUCLEOTIDE SEQUENCE</scope>
    <source>
        <strain evidence="1 3">CCMP2712</strain>
    </source>
</reference>
<evidence type="ECO:0000313" key="3">
    <source>
        <dbReference type="Proteomes" id="UP000011087"/>
    </source>
</evidence>
<reference evidence="2" key="3">
    <citation type="submission" date="2016-03" db="UniProtKB">
        <authorList>
            <consortium name="EnsemblProtists"/>
        </authorList>
    </citation>
    <scope>IDENTIFICATION</scope>
</reference>
<name>L1K4M2_GUITC</name>
<dbReference type="EMBL" id="JH992965">
    <property type="protein sequence ID" value="EKX55410.1"/>
    <property type="molecule type" value="Genomic_DNA"/>
</dbReference>